<comment type="caution">
    <text evidence="2">The sequence shown here is derived from an EMBL/GenBank/DDBJ whole genome shotgun (WGS) entry which is preliminary data.</text>
</comment>
<dbReference type="AlphaFoldDB" id="A0A835U3Y2"/>
<sequence length="96" mass="10810">MEKKERKTRSYSNAQHTGGFLWKRRPWQRWRLCRIPPKKTVEGAGRSRSSGSGLRAEEAKEKNKGGYDGTVGCPQEVGRRKKETASTEAENSLTSA</sequence>
<evidence type="ECO:0000313" key="4">
    <source>
        <dbReference type="Proteomes" id="UP000636800"/>
    </source>
</evidence>
<gene>
    <name evidence="3" type="ORF">HPP92_028070</name>
    <name evidence="2" type="ORF">HPP92_028093</name>
</gene>
<protein>
    <submittedName>
        <fullName evidence="2">Uncharacterized protein</fullName>
    </submittedName>
</protein>
<proteinExistence type="predicted"/>
<evidence type="ECO:0000313" key="2">
    <source>
        <dbReference type="EMBL" id="KAG0447908.1"/>
    </source>
</evidence>
<feature type="compositionally biased region" description="Low complexity" evidence="1">
    <location>
        <begin position="42"/>
        <end position="54"/>
    </location>
</feature>
<dbReference type="Proteomes" id="UP000639772">
    <property type="component" value="Unassembled WGS sequence"/>
</dbReference>
<evidence type="ECO:0000313" key="3">
    <source>
        <dbReference type="EMBL" id="KAG0447977.1"/>
    </source>
</evidence>
<dbReference type="EMBL" id="JADCNM010000395">
    <property type="protein sequence ID" value="KAG0447908.1"/>
    <property type="molecule type" value="Genomic_DNA"/>
</dbReference>
<feature type="compositionally biased region" description="Polar residues" evidence="1">
    <location>
        <begin position="86"/>
        <end position="96"/>
    </location>
</feature>
<evidence type="ECO:0000256" key="1">
    <source>
        <dbReference type="SAM" id="MobiDB-lite"/>
    </source>
</evidence>
<organism evidence="2 5">
    <name type="scientific">Vanilla planifolia</name>
    <name type="common">Vanilla</name>
    <dbReference type="NCBI Taxonomy" id="51239"/>
    <lineage>
        <taxon>Eukaryota</taxon>
        <taxon>Viridiplantae</taxon>
        <taxon>Streptophyta</taxon>
        <taxon>Embryophyta</taxon>
        <taxon>Tracheophyta</taxon>
        <taxon>Spermatophyta</taxon>
        <taxon>Magnoliopsida</taxon>
        <taxon>Liliopsida</taxon>
        <taxon>Asparagales</taxon>
        <taxon>Orchidaceae</taxon>
        <taxon>Vanilloideae</taxon>
        <taxon>Vanilleae</taxon>
        <taxon>Vanilla</taxon>
    </lineage>
</organism>
<reference evidence="4 5" key="1">
    <citation type="journal article" date="2020" name="Nat. Food">
        <title>A phased Vanilla planifolia genome enables genetic improvement of flavour and production.</title>
        <authorList>
            <person name="Hasing T."/>
            <person name="Tang H."/>
            <person name="Brym M."/>
            <person name="Khazi F."/>
            <person name="Huang T."/>
            <person name="Chambers A.H."/>
        </authorList>
    </citation>
    <scope>NUCLEOTIDE SEQUENCE [LARGE SCALE GENOMIC DNA]</scope>
    <source>
        <tissue evidence="2">Leaf</tissue>
    </source>
</reference>
<feature type="compositionally biased region" description="Basic and acidic residues" evidence="1">
    <location>
        <begin position="55"/>
        <end position="65"/>
    </location>
</feature>
<accession>A0A835U3Y2</accession>
<dbReference type="Proteomes" id="UP000636800">
    <property type="component" value="Unassembled WGS sequence"/>
</dbReference>
<keyword evidence="4" id="KW-1185">Reference proteome</keyword>
<evidence type="ECO:0000313" key="5">
    <source>
        <dbReference type="Proteomes" id="UP000639772"/>
    </source>
</evidence>
<dbReference type="EMBL" id="JADCNL010000394">
    <property type="protein sequence ID" value="KAG0447977.1"/>
    <property type="molecule type" value="Genomic_DNA"/>
</dbReference>
<feature type="region of interest" description="Disordered" evidence="1">
    <location>
        <begin position="37"/>
        <end position="96"/>
    </location>
</feature>
<name>A0A835U3Y2_VANPL</name>